<dbReference type="GO" id="GO:0046872">
    <property type="term" value="F:metal ion binding"/>
    <property type="evidence" value="ECO:0007669"/>
    <property type="project" value="InterPro"/>
</dbReference>
<accession>A0A392PPP0</accession>
<keyword evidence="3" id="KW-1185">Reference proteome</keyword>
<dbReference type="GO" id="GO:0016702">
    <property type="term" value="F:oxidoreductase activity, acting on single donors with incorporation of molecular oxygen, incorporation of two atoms of oxygen"/>
    <property type="evidence" value="ECO:0007669"/>
    <property type="project" value="InterPro"/>
</dbReference>
<feature type="domain" description="Lipoxygenase" evidence="1">
    <location>
        <begin position="1"/>
        <end position="84"/>
    </location>
</feature>
<name>A0A392PPP0_9FABA</name>
<reference evidence="2 3" key="1">
    <citation type="journal article" date="2018" name="Front. Plant Sci.">
        <title>Red Clover (Trifolium pratense) and Zigzag Clover (T. medium) - A Picture of Genomic Similarities and Differences.</title>
        <authorList>
            <person name="Dluhosova J."/>
            <person name="Istvanek J."/>
            <person name="Nedelnik J."/>
            <person name="Repkova J."/>
        </authorList>
    </citation>
    <scope>NUCLEOTIDE SEQUENCE [LARGE SCALE GENOMIC DNA]</scope>
    <source>
        <strain evidence="3">cv. 10/8</strain>
        <tissue evidence="2">Leaf</tissue>
    </source>
</reference>
<dbReference type="Gene3D" id="4.10.375.10">
    <property type="entry name" value="Lipoxygenase-1, Domain 2"/>
    <property type="match status" value="1"/>
</dbReference>
<sequence length="84" mass="9827">PYLPSETPSPLVYYREEELKTLRGNGTGERKEWKRIYDYDVYSDLGDPDKESYLGSSNSWGIKHLALPSKGKNRQKTNLERFKE</sequence>
<evidence type="ECO:0000313" key="2">
    <source>
        <dbReference type="EMBL" id="MCI13794.1"/>
    </source>
</evidence>
<feature type="non-terminal residue" evidence="2">
    <location>
        <position position="1"/>
    </location>
</feature>
<organism evidence="2 3">
    <name type="scientific">Trifolium medium</name>
    <dbReference type="NCBI Taxonomy" id="97028"/>
    <lineage>
        <taxon>Eukaryota</taxon>
        <taxon>Viridiplantae</taxon>
        <taxon>Streptophyta</taxon>
        <taxon>Embryophyta</taxon>
        <taxon>Tracheophyta</taxon>
        <taxon>Spermatophyta</taxon>
        <taxon>Magnoliopsida</taxon>
        <taxon>eudicotyledons</taxon>
        <taxon>Gunneridae</taxon>
        <taxon>Pentapetalae</taxon>
        <taxon>rosids</taxon>
        <taxon>fabids</taxon>
        <taxon>Fabales</taxon>
        <taxon>Fabaceae</taxon>
        <taxon>Papilionoideae</taxon>
        <taxon>50 kb inversion clade</taxon>
        <taxon>NPAAA clade</taxon>
        <taxon>Hologalegina</taxon>
        <taxon>IRL clade</taxon>
        <taxon>Trifolieae</taxon>
        <taxon>Trifolium</taxon>
    </lineage>
</organism>
<proteinExistence type="predicted"/>
<protein>
    <submittedName>
        <fullName evidence="2">Lipoxygenase</fullName>
    </submittedName>
</protein>
<dbReference type="EMBL" id="LXQA010089617">
    <property type="protein sequence ID" value="MCI13794.1"/>
    <property type="molecule type" value="Genomic_DNA"/>
</dbReference>
<dbReference type="AlphaFoldDB" id="A0A392PPP0"/>
<comment type="caution">
    <text evidence="2">The sequence shown here is derived from an EMBL/GenBank/DDBJ whole genome shotgun (WGS) entry which is preliminary data.</text>
</comment>
<dbReference type="PROSITE" id="PS51393">
    <property type="entry name" value="LIPOXYGENASE_3"/>
    <property type="match status" value="1"/>
</dbReference>
<dbReference type="InterPro" id="IPR036226">
    <property type="entry name" value="LipOase_C_sf"/>
</dbReference>
<dbReference type="InterPro" id="IPR013819">
    <property type="entry name" value="LipOase_C"/>
</dbReference>
<dbReference type="SUPFAM" id="SSF48484">
    <property type="entry name" value="Lipoxigenase"/>
    <property type="match status" value="1"/>
</dbReference>
<evidence type="ECO:0000259" key="1">
    <source>
        <dbReference type="PROSITE" id="PS51393"/>
    </source>
</evidence>
<dbReference type="Pfam" id="PF00305">
    <property type="entry name" value="Lipoxygenase"/>
    <property type="match status" value="1"/>
</dbReference>
<evidence type="ECO:0000313" key="3">
    <source>
        <dbReference type="Proteomes" id="UP000265520"/>
    </source>
</evidence>
<dbReference type="Proteomes" id="UP000265520">
    <property type="component" value="Unassembled WGS sequence"/>
</dbReference>